<dbReference type="Proteomes" id="UP000233469">
    <property type="component" value="Unassembled WGS sequence"/>
</dbReference>
<organism evidence="2 3">
    <name type="scientific">Rhizophagus irregularis</name>
    <dbReference type="NCBI Taxonomy" id="588596"/>
    <lineage>
        <taxon>Eukaryota</taxon>
        <taxon>Fungi</taxon>
        <taxon>Fungi incertae sedis</taxon>
        <taxon>Mucoromycota</taxon>
        <taxon>Glomeromycotina</taxon>
        <taxon>Glomeromycetes</taxon>
        <taxon>Glomerales</taxon>
        <taxon>Glomeraceae</taxon>
        <taxon>Rhizophagus</taxon>
    </lineage>
</organism>
<dbReference type="AlphaFoldDB" id="A0A2N1M6D5"/>
<evidence type="ECO:0000256" key="1">
    <source>
        <dbReference type="SAM" id="MobiDB-lite"/>
    </source>
</evidence>
<evidence type="ECO:0000313" key="3">
    <source>
        <dbReference type="Proteomes" id="UP000233469"/>
    </source>
</evidence>
<protein>
    <submittedName>
        <fullName evidence="2">Uncharacterized protein</fullName>
    </submittedName>
</protein>
<evidence type="ECO:0000313" key="2">
    <source>
        <dbReference type="EMBL" id="PKK57170.1"/>
    </source>
</evidence>
<reference evidence="2 3" key="1">
    <citation type="submission" date="2016-04" db="EMBL/GenBank/DDBJ databases">
        <title>Genome analyses suggest a sexual origin of heterokaryosis in a supposedly ancient asexual fungus.</title>
        <authorList>
            <person name="Ropars J."/>
            <person name="Sedzielewska K."/>
            <person name="Noel J."/>
            <person name="Charron P."/>
            <person name="Farinelli L."/>
            <person name="Marton T."/>
            <person name="Kruger M."/>
            <person name="Pelin A."/>
            <person name="Brachmann A."/>
            <person name="Corradi N."/>
        </authorList>
    </citation>
    <scope>NUCLEOTIDE SEQUENCE [LARGE SCALE GENOMIC DNA]</scope>
    <source>
        <strain evidence="2 3">C2</strain>
    </source>
</reference>
<dbReference type="EMBL" id="LLXL01004683">
    <property type="protein sequence ID" value="PKK57170.1"/>
    <property type="molecule type" value="Genomic_DNA"/>
</dbReference>
<dbReference type="VEuPathDB" id="FungiDB:FUN_005057"/>
<feature type="region of interest" description="Disordered" evidence="1">
    <location>
        <begin position="1"/>
        <end position="36"/>
    </location>
</feature>
<gene>
    <name evidence="2" type="ORF">RhiirC2_798552</name>
</gene>
<proteinExistence type="predicted"/>
<sequence>MKIADKTEEYYSDPKSGMESVDNDDDDDYVYSSESSSCEMNDSDKWIFSTGKIVEDALYNFDPNNKIYINKEVFTKIELDEI</sequence>
<accession>A0A2N1M6D5</accession>
<comment type="caution">
    <text evidence="2">The sequence shown here is derived from an EMBL/GenBank/DDBJ whole genome shotgun (WGS) entry which is preliminary data.</text>
</comment>
<reference evidence="2 3" key="2">
    <citation type="submission" date="2017-10" db="EMBL/GenBank/DDBJ databases">
        <title>Extensive intraspecific genome diversity in a model arbuscular mycorrhizal fungus.</title>
        <authorList>
            <person name="Chen E.C.H."/>
            <person name="Morin E."/>
            <person name="Baudet D."/>
            <person name="Noel J."/>
            <person name="Ndikumana S."/>
            <person name="Charron P."/>
            <person name="St-Onge C."/>
            <person name="Giorgi J."/>
            <person name="Grigoriev I.V."/>
            <person name="Roux C."/>
            <person name="Martin F.M."/>
            <person name="Corradi N."/>
        </authorList>
    </citation>
    <scope>NUCLEOTIDE SEQUENCE [LARGE SCALE GENOMIC DNA]</scope>
    <source>
        <strain evidence="2 3">C2</strain>
    </source>
</reference>
<name>A0A2N1M6D5_9GLOM</name>